<proteinExistence type="predicted"/>
<accession>A0A444HFT6</accession>
<name>A0A444HFT6_9FLAO</name>
<dbReference type="InterPro" id="IPR047114">
    <property type="entry name" value="YciF"/>
</dbReference>
<sequence>MLQNIAKENIDQARELRGLFEKQLRELYWAEGVMIPMLSDTLVNATSKDLVIVLEKHRIDTINHLSRLDTIFTAIGIEAEALINEAVSCFIMEAEDVAVLIRQGVVRDAAIIAILQKIKHYEIACYGTMRAYAIALREEDVVILLEETLEEEKVADLALSYIAESHINIEAADKEI</sequence>
<comment type="caution">
    <text evidence="1">The sequence shown here is derived from an EMBL/GenBank/DDBJ whole genome shotgun (WGS) entry which is preliminary data.</text>
</comment>
<dbReference type="AlphaFoldDB" id="A0A444HFT6"/>
<keyword evidence="2" id="KW-1185">Reference proteome</keyword>
<dbReference type="SUPFAM" id="SSF47240">
    <property type="entry name" value="Ferritin-like"/>
    <property type="match status" value="1"/>
</dbReference>
<gene>
    <name evidence="1" type="ORF">EPI11_02585</name>
</gene>
<dbReference type="OrthoDB" id="9795056at2"/>
<dbReference type="PANTHER" id="PTHR30565">
    <property type="entry name" value="PROTEIN YCIF"/>
    <property type="match status" value="1"/>
</dbReference>
<protein>
    <submittedName>
        <fullName evidence="1">DUF892 family protein</fullName>
    </submittedName>
</protein>
<evidence type="ECO:0000313" key="1">
    <source>
        <dbReference type="EMBL" id="RWX03837.1"/>
    </source>
</evidence>
<dbReference type="Pfam" id="PF05974">
    <property type="entry name" value="DUF892"/>
    <property type="match status" value="1"/>
</dbReference>
<dbReference type="Gene3D" id="1.20.1260.10">
    <property type="match status" value="1"/>
</dbReference>
<dbReference type="InterPro" id="IPR012347">
    <property type="entry name" value="Ferritin-like"/>
</dbReference>
<dbReference type="PANTHER" id="PTHR30565:SF9">
    <property type="entry name" value="PROTEIN YCIF"/>
    <property type="match status" value="1"/>
</dbReference>
<reference evidence="1 2" key="1">
    <citation type="submission" date="2019-01" db="EMBL/GenBank/DDBJ databases">
        <title>Flavobacterium sp. nov.,isolated from freshwater.</title>
        <authorList>
            <person name="Zhang R."/>
            <person name="Du Z.-J."/>
        </authorList>
    </citation>
    <scope>NUCLEOTIDE SEQUENCE [LARGE SCALE GENOMIC DNA]</scope>
    <source>
        <strain evidence="1 2">1E403</strain>
    </source>
</reference>
<evidence type="ECO:0000313" key="2">
    <source>
        <dbReference type="Proteomes" id="UP000287527"/>
    </source>
</evidence>
<dbReference type="RefSeq" id="WP_128388390.1">
    <property type="nucleotide sequence ID" value="NZ_SBII01000001.1"/>
</dbReference>
<dbReference type="InterPro" id="IPR009078">
    <property type="entry name" value="Ferritin-like_SF"/>
</dbReference>
<organism evidence="1 2">
    <name type="scientific">Flavobacterium cerinum</name>
    <dbReference type="NCBI Taxonomy" id="2502784"/>
    <lineage>
        <taxon>Bacteria</taxon>
        <taxon>Pseudomonadati</taxon>
        <taxon>Bacteroidota</taxon>
        <taxon>Flavobacteriia</taxon>
        <taxon>Flavobacteriales</taxon>
        <taxon>Flavobacteriaceae</taxon>
        <taxon>Flavobacterium</taxon>
    </lineage>
</organism>
<dbReference type="Proteomes" id="UP000287527">
    <property type="component" value="Unassembled WGS sequence"/>
</dbReference>
<dbReference type="EMBL" id="SBII01000001">
    <property type="protein sequence ID" value="RWX03837.1"/>
    <property type="molecule type" value="Genomic_DNA"/>
</dbReference>
<dbReference type="InterPro" id="IPR010287">
    <property type="entry name" value="DUF892_YciF-like"/>
</dbReference>